<dbReference type="EMBL" id="STGU01000023">
    <property type="protein sequence ID" value="THV31094.1"/>
    <property type="molecule type" value="Genomic_DNA"/>
</dbReference>
<dbReference type="Proteomes" id="UP000307378">
    <property type="component" value="Unassembled WGS sequence"/>
</dbReference>
<organism evidence="1 2">
    <name type="scientific">Rhizobium rosettiformans W3</name>
    <dbReference type="NCBI Taxonomy" id="538378"/>
    <lineage>
        <taxon>Bacteria</taxon>
        <taxon>Pseudomonadati</taxon>
        <taxon>Pseudomonadota</taxon>
        <taxon>Alphaproteobacteria</taxon>
        <taxon>Hyphomicrobiales</taxon>
        <taxon>Rhizobiaceae</taxon>
        <taxon>Rhizobium/Agrobacterium group</taxon>
        <taxon>Rhizobium</taxon>
    </lineage>
</organism>
<dbReference type="PANTHER" id="PTHR13696:SF96">
    <property type="entry name" value="COBQ_COBB_MIND_PARA NUCLEOTIDE BINDING DOMAIN-CONTAINING PROTEIN"/>
    <property type="match status" value="1"/>
</dbReference>
<proteinExistence type="predicted"/>
<dbReference type="PANTHER" id="PTHR13696">
    <property type="entry name" value="P-LOOP CONTAINING NUCLEOSIDE TRIPHOSPHATE HYDROLASE"/>
    <property type="match status" value="1"/>
</dbReference>
<protein>
    <submittedName>
        <fullName evidence="1">ParA family protein</fullName>
    </submittedName>
</protein>
<accession>A0A4S8PSF7</accession>
<sequence>MPVISFANPKGGAGKTTSALLLAGELAARGASIAIIDADPERWISQWGNLPGKPKNISIISDVTEDTIVDLIEEAASAHQFVIIDLEGTASLMVANAIGMSDFVIIPTQGASMDAKGASKTIKLIRNQSRMAKREIPHAVLLTRVSAAIASRSLRNVRDQLDSAGIEVFNSSIVERAAYRDLLDFGGLLGKLDPKLVSNIDKATQNAMEFTAEVIARLKAVQESKGRAA</sequence>
<dbReference type="InterPro" id="IPR050678">
    <property type="entry name" value="DNA_Partitioning_ATPase"/>
</dbReference>
<dbReference type="Gene3D" id="3.40.50.300">
    <property type="entry name" value="P-loop containing nucleotide triphosphate hydrolases"/>
    <property type="match status" value="1"/>
</dbReference>
<reference evidence="1 2" key="1">
    <citation type="submission" date="2019-04" db="EMBL/GenBank/DDBJ databases">
        <title>genome sequence of strain W3.</title>
        <authorList>
            <person name="Gao J."/>
            <person name="Sun J."/>
        </authorList>
    </citation>
    <scope>NUCLEOTIDE SEQUENCE [LARGE SCALE GENOMIC DNA]</scope>
    <source>
        <strain evidence="1 2">W3</strain>
    </source>
</reference>
<dbReference type="SUPFAM" id="SSF52540">
    <property type="entry name" value="P-loop containing nucleoside triphosphate hydrolases"/>
    <property type="match status" value="1"/>
</dbReference>
<dbReference type="PIRSF" id="PIRSF009320">
    <property type="entry name" value="Nuc_binding_HP_1000"/>
    <property type="match status" value="1"/>
</dbReference>
<dbReference type="RefSeq" id="WP_136543369.1">
    <property type="nucleotide sequence ID" value="NZ_STGU01000023.1"/>
</dbReference>
<evidence type="ECO:0000313" key="2">
    <source>
        <dbReference type="Proteomes" id="UP000307378"/>
    </source>
</evidence>
<dbReference type="InterPro" id="IPR027417">
    <property type="entry name" value="P-loop_NTPase"/>
</dbReference>
<comment type="caution">
    <text evidence="1">The sequence shown here is derived from an EMBL/GenBank/DDBJ whole genome shotgun (WGS) entry which is preliminary data.</text>
</comment>
<dbReference type="AlphaFoldDB" id="A0A4S8PSF7"/>
<name>A0A4S8PSF7_9HYPH</name>
<dbReference type="CDD" id="cd02042">
    <property type="entry name" value="ParAB_family"/>
    <property type="match status" value="1"/>
</dbReference>
<gene>
    <name evidence="1" type="ORF">FAA86_22575</name>
</gene>
<dbReference type="InterPro" id="IPR009744">
    <property type="entry name" value="VirC1"/>
</dbReference>
<evidence type="ECO:0000313" key="1">
    <source>
        <dbReference type="EMBL" id="THV31094.1"/>
    </source>
</evidence>
<dbReference type="Pfam" id="PF07015">
    <property type="entry name" value="VirC1"/>
    <property type="match status" value="1"/>
</dbReference>